<evidence type="ECO:0000256" key="3">
    <source>
        <dbReference type="ARBA" id="ARBA00023015"/>
    </source>
</evidence>
<dbReference type="Gene3D" id="3.40.50.2300">
    <property type="match status" value="1"/>
</dbReference>
<dbReference type="PROSITE" id="PS51755">
    <property type="entry name" value="OMPR_PHOB"/>
    <property type="match status" value="1"/>
</dbReference>
<proteinExistence type="predicted"/>
<dbReference type="CDD" id="cd17574">
    <property type="entry name" value="REC_OmpR"/>
    <property type="match status" value="1"/>
</dbReference>
<dbReference type="GO" id="GO:0000976">
    <property type="term" value="F:transcription cis-regulatory region binding"/>
    <property type="evidence" value="ECO:0007669"/>
    <property type="project" value="TreeGrafter"/>
</dbReference>
<accession>A0A3B1DMH9</accession>
<dbReference type="GO" id="GO:0032993">
    <property type="term" value="C:protein-DNA complex"/>
    <property type="evidence" value="ECO:0007669"/>
    <property type="project" value="TreeGrafter"/>
</dbReference>
<dbReference type="SMART" id="SM00448">
    <property type="entry name" value="REC"/>
    <property type="match status" value="1"/>
</dbReference>
<dbReference type="AlphaFoldDB" id="A0A3B1DMH9"/>
<reference evidence="8" key="1">
    <citation type="submission" date="2018-06" db="EMBL/GenBank/DDBJ databases">
        <authorList>
            <person name="Zhirakovskaya E."/>
        </authorList>
    </citation>
    <scope>NUCLEOTIDE SEQUENCE</scope>
</reference>
<dbReference type="PROSITE" id="PS50110">
    <property type="entry name" value="RESPONSE_REGULATORY"/>
    <property type="match status" value="1"/>
</dbReference>
<dbReference type="InterPro" id="IPR001867">
    <property type="entry name" value="OmpR/PhoB-type_DNA-bd"/>
</dbReference>
<organism evidence="8">
    <name type="scientific">hydrothermal vent metagenome</name>
    <dbReference type="NCBI Taxonomy" id="652676"/>
    <lineage>
        <taxon>unclassified sequences</taxon>
        <taxon>metagenomes</taxon>
        <taxon>ecological metagenomes</taxon>
    </lineage>
</organism>
<dbReference type="Pfam" id="PF00072">
    <property type="entry name" value="Response_reg"/>
    <property type="match status" value="1"/>
</dbReference>
<dbReference type="InterPro" id="IPR036388">
    <property type="entry name" value="WH-like_DNA-bd_sf"/>
</dbReference>
<dbReference type="FunFam" id="3.40.50.2300:FF:000001">
    <property type="entry name" value="DNA-binding response regulator PhoB"/>
    <property type="match status" value="1"/>
</dbReference>
<dbReference type="SMART" id="SM00862">
    <property type="entry name" value="Trans_reg_C"/>
    <property type="match status" value="1"/>
</dbReference>
<dbReference type="InterPro" id="IPR001789">
    <property type="entry name" value="Sig_transdc_resp-reg_receiver"/>
</dbReference>
<protein>
    <submittedName>
        <fullName evidence="8">Two-component transcriptional response regulator, LuxR family</fullName>
    </submittedName>
</protein>
<dbReference type="GO" id="GO:0006355">
    <property type="term" value="P:regulation of DNA-templated transcription"/>
    <property type="evidence" value="ECO:0007669"/>
    <property type="project" value="InterPro"/>
</dbReference>
<keyword evidence="4" id="KW-0238">DNA-binding</keyword>
<evidence type="ECO:0000256" key="5">
    <source>
        <dbReference type="ARBA" id="ARBA00023163"/>
    </source>
</evidence>
<dbReference type="InterPro" id="IPR039420">
    <property type="entry name" value="WalR-like"/>
</dbReference>
<dbReference type="Gene3D" id="6.10.250.690">
    <property type="match status" value="1"/>
</dbReference>
<keyword evidence="3" id="KW-0805">Transcription regulation</keyword>
<feature type="domain" description="Response regulatory" evidence="6">
    <location>
        <begin position="23"/>
        <end position="138"/>
    </location>
</feature>
<gene>
    <name evidence="8" type="ORF">MNBD_NITROSPIRAE01-1515</name>
</gene>
<dbReference type="EMBL" id="UOGF01000097">
    <property type="protein sequence ID" value="VAX32865.1"/>
    <property type="molecule type" value="Genomic_DNA"/>
</dbReference>
<dbReference type="Pfam" id="PF00486">
    <property type="entry name" value="Trans_reg_C"/>
    <property type="match status" value="1"/>
</dbReference>
<evidence type="ECO:0000256" key="2">
    <source>
        <dbReference type="ARBA" id="ARBA00023012"/>
    </source>
</evidence>
<keyword evidence="1" id="KW-0597">Phosphoprotein</keyword>
<keyword evidence="2" id="KW-0902">Two-component regulatory system</keyword>
<dbReference type="GO" id="GO:0000156">
    <property type="term" value="F:phosphorelay response regulator activity"/>
    <property type="evidence" value="ECO:0007669"/>
    <property type="project" value="TreeGrafter"/>
</dbReference>
<evidence type="ECO:0000259" key="6">
    <source>
        <dbReference type="PROSITE" id="PS50110"/>
    </source>
</evidence>
<dbReference type="Gene3D" id="1.10.10.10">
    <property type="entry name" value="Winged helix-like DNA-binding domain superfamily/Winged helix DNA-binding domain"/>
    <property type="match status" value="1"/>
</dbReference>
<keyword evidence="5" id="KW-0804">Transcription</keyword>
<evidence type="ECO:0000256" key="1">
    <source>
        <dbReference type="ARBA" id="ARBA00022553"/>
    </source>
</evidence>
<dbReference type="PANTHER" id="PTHR48111:SF22">
    <property type="entry name" value="REGULATOR OF RPOS"/>
    <property type="match status" value="1"/>
</dbReference>
<dbReference type="PANTHER" id="PTHR48111">
    <property type="entry name" value="REGULATOR OF RPOS"/>
    <property type="match status" value="1"/>
</dbReference>
<evidence type="ECO:0000313" key="8">
    <source>
        <dbReference type="EMBL" id="VAX32865.1"/>
    </source>
</evidence>
<name>A0A3B1DMH9_9ZZZZ</name>
<dbReference type="InterPro" id="IPR011006">
    <property type="entry name" value="CheY-like_superfamily"/>
</dbReference>
<dbReference type="CDD" id="cd00383">
    <property type="entry name" value="trans_reg_C"/>
    <property type="match status" value="1"/>
</dbReference>
<dbReference type="SUPFAM" id="SSF52172">
    <property type="entry name" value="CheY-like"/>
    <property type="match status" value="1"/>
</dbReference>
<evidence type="ECO:0000256" key="4">
    <source>
        <dbReference type="ARBA" id="ARBA00023125"/>
    </source>
</evidence>
<dbReference type="InterPro" id="IPR016032">
    <property type="entry name" value="Sig_transdc_resp-reg_C-effctor"/>
</dbReference>
<sequence>MKSSKTLHNETQNNPTAYKKYLRVLIVEDHLALAENLSEFLDEASYALDFAYDGLTALHLVSVNRYDVIVLDIMLPGLSGLQICERIRRDLQCNTPIIFMTARDAIGDKEAGFLRGGDDYLVKPFEMREMELRIQALARRGAGRQDEIVVESLRYDTGTFTVSLNKKKVGLSGTNIRLFEALIRAYPRFVSHEILSHAAWGVDDIPPRTLRTHIYNLRKLLNEALGHALIKTLRGQGYRLLLPEEG</sequence>
<evidence type="ECO:0000259" key="7">
    <source>
        <dbReference type="PROSITE" id="PS51755"/>
    </source>
</evidence>
<dbReference type="GO" id="GO:0005829">
    <property type="term" value="C:cytosol"/>
    <property type="evidence" value="ECO:0007669"/>
    <property type="project" value="TreeGrafter"/>
</dbReference>
<dbReference type="SUPFAM" id="SSF46894">
    <property type="entry name" value="C-terminal effector domain of the bipartite response regulators"/>
    <property type="match status" value="1"/>
</dbReference>
<feature type="domain" description="OmpR/PhoB-type" evidence="7">
    <location>
        <begin position="145"/>
        <end position="242"/>
    </location>
</feature>